<comment type="caution">
    <text evidence="1">The sequence shown here is derived from an EMBL/GenBank/DDBJ whole genome shotgun (WGS) entry which is preliminary data.</text>
</comment>
<proteinExistence type="predicted"/>
<gene>
    <name evidence="1" type="primary">YTX2_0</name>
    <name evidence="1" type="ORF">Zm00014a_029954</name>
</gene>
<evidence type="ECO:0000313" key="2">
    <source>
        <dbReference type="Proteomes" id="UP000251960"/>
    </source>
</evidence>
<protein>
    <submittedName>
        <fullName evidence="1">Transposon TX1 uncharacterized protein</fullName>
    </submittedName>
</protein>
<evidence type="ECO:0000313" key="1">
    <source>
        <dbReference type="EMBL" id="PWZ25469.1"/>
    </source>
</evidence>
<name>A0A3L6EXM3_MAIZE</name>
<organism evidence="1 2">
    <name type="scientific">Zea mays</name>
    <name type="common">Maize</name>
    <dbReference type="NCBI Taxonomy" id="4577"/>
    <lineage>
        <taxon>Eukaryota</taxon>
        <taxon>Viridiplantae</taxon>
        <taxon>Streptophyta</taxon>
        <taxon>Embryophyta</taxon>
        <taxon>Tracheophyta</taxon>
        <taxon>Spermatophyta</taxon>
        <taxon>Magnoliopsida</taxon>
        <taxon>Liliopsida</taxon>
        <taxon>Poales</taxon>
        <taxon>Poaceae</taxon>
        <taxon>PACMAD clade</taxon>
        <taxon>Panicoideae</taxon>
        <taxon>Andropogonodae</taxon>
        <taxon>Andropogoneae</taxon>
        <taxon>Tripsacinae</taxon>
        <taxon>Zea</taxon>
    </lineage>
</organism>
<dbReference type="Proteomes" id="UP000251960">
    <property type="component" value="Chromosome 4"/>
</dbReference>
<reference evidence="1 2" key="1">
    <citation type="journal article" date="2018" name="Nat. Genet.">
        <title>Extensive intraspecific gene order and gene structural variations between Mo17 and other maize genomes.</title>
        <authorList>
            <person name="Sun S."/>
            <person name="Zhou Y."/>
            <person name="Chen J."/>
            <person name="Shi J."/>
            <person name="Zhao H."/>
            <person name="Zhao H."/>
            <person name="Song W."/>
            <person name="Zhang M."/>
            <person name="Cui Y."/>
            <person name="Dong X."/>
            <person name="Liu H."/>
            <person name="Ma X."/>
            <person name="Jiao Y."/>
            <person name="Wang B."/>
            <person name="Wei X."/>
            <person name="Stein J.C."/>
            <person name="Glaubitz J.C."/>
            <person name="Lu F."/>
            <person name="Yu G."/>
            <person name="Liang C."/>
            <person name="Fengler K."/>
            <person name="Li B."/>
            <person name="Rafalski A."/>
            <person name="Schnable P.S."/>
            <person name="Ware D.H."/>
            <person name="Buckler E.S."/>
            <person name="Lai J."/>
        </authorList>
    </citation>
    <scope>NUCLEOTIDE SEQUENCE [LARGE SCALE GENOMIC DNA]</scope>
    <source>
        <strain evidence="2">cv. Missouri 17</strain>
        <tissue evidence="1">Seedling</tissue>
    </source>
</reference>
<dbReference type="Gene3D" id="3.60.10.10">
    <property type="entry name" value="Endonuclease/exonuclease/phosphatase"/>
    <property type="match status" value="1"/>
</dbReference>
<dbReference type="InterPro" id="IPR036691">
    <property type="entry name" value="Endo/exonu/phosph_ase_sf"/>
</dbReference>
<accession>A0A3L6EXM3</accession>
<dbReference type="PANTHER" id="PTHR33710:SF72">
    <property type="entry name" value="OS04G0204200 PROTEIN"/>
    <property type="match status" value="1"/>
</dbReference>
<sequence>MFTGLLKMIKKQKFLIELSSFCSKCSHPMLIGGDFNILRKESDKNKPGGTNKWSSLFNSIIDVHDLIELELSGSLFTWSNNRNPPTYEKLDRFLVSPEWDLHYNNVNVSGLSRSFSDPLCLKTDFTPRARRDFRYELCLRLKPEFRTLVENNWALPIRGKMSIEIWKEKTKRLKKMLKGWNINVEDRYLKLKKELMEKIDILDKKCEVMDISDAERIEKLDMEWNLKKKSWKKKIAKKKQTTREKFINEGDENTKFFHLLAKGRKRRVKIPFLHHDGVSVNDSKGINKIASSYYKDLFGPSVLSSINISNLNMNQLSDNDRSFLTAPFSINEIKKVIFKMKHNSAPGLDGFPAEFFQNFWDLIQMDILNLFKDFYVGNHKIERLNYGMVTLLPKVDNAVDMKNFRLF</sequence>
<dbReference type="EMBL" id="NCVQ01000005">
    <property type="protein sequence ID" value="PWZ25469.1"/>
    <property type="molecule type" value="Genomic_DNA"/>
</dbReference>
<dbReference type="AlphaFoldDB" id="A0A3L6EXM3"/>
<dbReference type="PANTHER" id="PTHR33710">
    <property type="entry name" value="BNAC02G09200D PROTEIN"/>
    <property type="match status" value="1"/>
</dbReference>
<dbReference type="SUPFAM" id="SSF56219">
    <property type="entry name" value="DNase I-like"/>
    <property type="match status" value="1"/>
</dbReference>